<evidence type="ECO:0000259" key="1">
    <source>
        <dbReference type="Pfam" id="PF04773"/>
    </source>
</evidence>
<feature type="domain" description="FecR N-terminal" evidence="2">
    <location>
        <begin position="10"/>
        <end position="49"/>
    </location>
</feature>
<feature type="domain" description="FecR protein" evidence="1">
    <location>
        <begin position="120"/>
        <end position="208"/>
    </location>
</feature>
<comment type="caution">
    <text evidence="3">The sequence shown here is derived from an EMBL/GenBank/DDBJ whole genome shotgun (WGS) entry which is preliminary data.</text>
</comment>
<dbReference type="EMBL" id="JAZDQJ010000001">
    <property type="protein sequence ID" value="MEE1931740.1"/>
    <property type="molecule type" value="Genomic_DNA"/>
</dbReference>
<organism evidence="3 4">
    <name type="scientific">Pseudomonas ulcerans</name>
    <dbReference type="NCBI Taxonomy" id="3115852"/>
    <lineage>
        <taxon>Bacteria</taxon>
        <taxon>Pseudomonadati</taxon>
        <taxon>Pseudomonadota</taxon>
        <taxon>Gammaproteobacteria</taxon>
        <taxon>Pseudomonadales</taxon>
        <taxon>Pseudomonadaceae</taxon>
        <taxon>Pseudomonas</taxon>
    </lineage>
</organism>
<protein>
    <submittedName>
        <fullName evidence="3">FecR domain-containing protein</fullName>
    </submittedName>
</protein>
<accession>A0ABU7HJM6</accession>
<evidence type="ECO:0000313" key="3">
    <source>
        <dbReference type="EMBL" id="MEE1931740.1"/>
    </source>
</evidence>
<sequence>MNPLPDTVKAAIDWMVLLDSGLARPEQHQAFNRWLDADAGHRQAWQALQGAFEPSLDPLRQANRNNPGSARAAIGALRSSGLSLERRKLLRGGTALAVMLGLPGLLALQRHMPLGALLTDLHSATGERKRVHLPDGSDLVLNARSSVDMDFSEQRRVLRLHDGELSLTVAADPQRPFHVRTAQGRIIALDGRFTVRRLADQTRVAVQQRSVLVRNSQDQSMTVDAGNGLRFDDDGLFPLAVGQNRADAWLDGLVDVRDEPLGAVIDSLRPYRHGLLRISEAAASLRVFGVFSLDDTQRALETLAQTLPIEVRDYGPLTLIERRQGHA</sequence>
<dbReference type="PANTHER" id="PTHR30273">
    <property type="entry name" value="PERIPLASMIC SIGNAL SENSOR AND SIGMA FACTOR ACTIVATOR FECR-RELATED"/>
    <property type="match status" value="1"/>
</dbReference>
<dbReference type="InterPro" id="IPR012373">
    <property type="entry name" value="Ferrdict_sens_TM"/>
</dbReference>
<keyword evidence="4" id="KW-1185">Reference proteome</keyword>
<dbReference type="Gene3D" id="2.60.120.1440">
    <property type="match status" value="1"/>
</dbReference>
<dbReference type="InterPro" id="IPR032623">
    <property type="entry name" value="FecR_N"/>
</dbReference>
<dbReference type="PANTHER" id="PTHR30273:SF2">
    <property type="entry name" value="PROTEIN FECR"/>
    <property type="match status" value="1"/>
</dbReference>
<dbReference type="RefSeq" id="WP_330072723.1">
    <property type="nucleotide sequence ID" value="NZ_JAZDQJ010000001.1"/>
</dbReference>
<dbReference type="Pfam" id="PF16220">
    <property type="entry name" value="DUF4880"/>
    <property type="match status" value="1"/>
</dbReference>
<gene>
    <name evidence="3" type="ORF">V0R50_00795</name>
</gene>
<dbReference type="PIRSF" id="PIRSF018266">
    <property type="entry name" value="FecR"/>
    <property type="match status" value="1"/>
</dbReference>
<dbReference type="InterPro" id="IPR006860">
    <property type="entry name" value="FecR"/>
</dbReference>
<evidence type="ECO:0000313" key="4">
    <source>
        <dbReference type="Proteomes" id="UP001335100"/>
    </source>
</evidence>
<proteinExistence type="predicted"/>
<reference evidence="3 4" key="1">
    <citation type="submission" date="2024-01" db="EMBL/GenBank/DDBJ databases">
        <title>Unpublished Manusciprt.</title>
        <authorList>
            <person name="Duman M."/>
            <person name="Valdes E.G."/>
            <person name="Ajmi N."/>
            <person name="Altun S."/>
            <person name="Saticioglu I.B."/>
        </authorList>
    </citation>
    <scope>NUCLEOTIDE SEQUENCE [LARGE SCALE GENOMIC DNA]</scope>
    <source>
        <strain evidence="3 4">148P</strain>
    </source>
</reference>
<dbReference type="Pfam" id="PF04773">
    <property type="entry name" value="FecR"/>
    <property type="match status" value="1"/>
</dbReference>
<dbReference type="Proteomes" id="UP001335100">
    <property type="component" value="Unassembled WGS sequence"/>
</dbReference>
<evidence type="ECO:0000259" key="2">
    <source>
        <dbReference type="Pfam" id="PF16220"/>
    </source>
</evidence>
<name>A0ABU7HJM6_9PSED</name>